<evidence type="ECO:0000259" key="2">
    <source>
        <dbReference type="Pfam" id="PF14358"/>
    </source>
</evidence>
<organism evidence="3 4">
    <name type="scientific">Desulfosalsimonas propionicica</name>
    <dbReference type="NCBI Taxonomy" id="332175"/>
    <lineage>
        <taxon>Bacteria</taxon>
        <taxon>Pseudomonadati</taxon>
        <taxon>Thermodesulfobacteriota</taxon>
        <taxon>Desulfobacteria</taxon>
        <taxon>Desulfobacterales</taxon>
        <taxon>Desulfosalsimonadaceae</taxon>
        <taxon>Desulfosalsimonas</taxon>
    </lineage>
</organism>
<dbReference type="EMBL" id="JACDUS010000003">
    <property type="protein sequence ID" value="MBA2880905.1"/>
    <property type="molecule type" value="Genomic_DNA"/>
</dbReference>
<reference evidence="3 4" key="1">
    <citation type="submission" date="2020-07" db="EMBL/GenBank/DDBJ databases">
        <title>Genomic Encyclopedia of Type Strains, Phase IV (KMG-IV): sequencing the most valuable type-strain genomes for metagenomic binning, comparative biology and taxonomic classification.</title>
        <authorList>
            <person name="Goeker M."/>
        </authorList>
    </citation>
    <scope>NUCLEOTIDE SEQUENCE [LARGE SCALE GENOMIC DNA]</scope>
    <source>
        <strain evidence="3 4">DSM 17721</strain>
    </source>
</reference>
<protein>
    <recommendedName>
        <fullName evidence="2">Flavinylation-associated cytochrome domain-containing protein</fullName>
    </recommendedName>
</protein>
<dbReference type="AlphaFoldDB" id="A0A7W0C831"/>
<evidence type="ECO:0000313" key="4">
    <source>
        <dbReference type="Proteomes" id="UP000525298"/>
    </source>
</evidence>
<gene>
    <name evidence="3" type="ORF">HNR65_001231</name>
</gene>
<dbReference type="RefSeq" id="WP_220128306.1">
    <property type="nucleotide sequence ID" value="NZ_JACDUS010000003.1"/>
</dbReference>
<name>A0A7W0C831_9BACT</name>
<sequence>MNQQIKIKKIVSLTALLSFLVVVLNSIALYIAPQGRVAHWVDWRFLGLTKTQWSDQHILVGLLFLIALCLHIDIAATPDSRIRQIVDQHDMEPADVYEIIKSAADNRPDL</sequence>
<keyword evidence="1" id="KW-0472">Membrane</keyword>
<dbReference type="Pfam" id="PF14358">
    <property type="entry name" value="DUF4405"/>
    <property type="match status" value="1"/>
</dbReference>
<evidence type="ECO:0000313" key="3">
    <source>
        <dbReference type="EMBL" id="MBA2880905.1"/>
    </source>
</evidence>
<comment type="caution">
    <text evidence="3">The sequence shown here is derived from an EMBL/GenBank/DDBJ whole genome shotgun (WGS) entry which is preliminary data.</text>
</comment>
<accession>A0A7W0C831</accession>
<evidence type="ECO:0000256" key="1">
    <source>
        <dbReference type="SAM" id="Phobius"/>
    </source>
</evidence>
<keyword evidence="4" id="KW-1185">Reference proteome</keyword>
<feature type="transmembrane region" description="Helical" evidence="1">
    <location>
        <begin position="58"/>
        <end position="76"/>
    </location>
</feature>
<dbReference type="InterPro" id="IPR025517">
    <property type="entry name" value="DUF4405"/>
</dbReference>
<keyword evidence="1" id="KW-0812">Transmembrane</keyword>
<dbReference type="Proteomes" id="UP000525298">
    <property type="component" value="Unassembled WGS sequence"/>
</dbReference>
<feature type="transmembrane region" description="Helical" evidence="1">
    <location>
        <begin position="12"/>
        <end position="32"/>
    </location>
</feature>
<feature type="domain" description="Flavinylation-associated cytochrome" evidence="2">
    <location>
        <begin position="10"/>
        <end position="72"/>
    </location>
</feature>
<proteinExistence type="predicted"/>
<keyword evidence="1" id="KW-1133">Transmembrane helix</keyword>